<keyword evidence="2" id="KW-0805">Transcription regulation</keyword>
<accession>A0ABU9BUJ3</accession>
<dbReference type="EMBL" id="JBBUTG010000018">
    <property type="protein sequence ID" value="MEK8033641.1"/>
    <property type="molecule type" value="Genomic_DNA"/>
</dbReference>
<dbReference type="InterPro" id="IPR000847">
    <property type="entry name" value="LysR_HTH_N"/>
</dbReference>
<evidence type="ECO:0000256" key="3">
    <source>
        <dbReference type="ARBA" id="ARBA00023125"/>
    </source>
</evidence>
<evidence type="ECO:0000313" key="6">
    <source>
        <dbReference type="EMBL" id="MEK8033641.1"/>
    </source>
</evidence>
<keyword evidence="4" id="KW-0804">Transcription</keyword>
<dbReference type="InterPro" id="IPR036390">
    <property type="entry name" value="WH_DNA-bd_sf"/>
</dbReference>
<organism evidence="6 7">
    <name type="scientific">Ideonella lacteola</name>
    <dbReference type="NCBI Taxonomy" id="2984193"/>
    <lineage>
        <taxon>Bacteria</taxon>
        <taxon>Pseudomonadati</taxon>
        <taxon>Pseudomonadota</taxon>
        <taxon>Betaproteobacteria</taxon>
        <taxon>Burkholderiales</taxon>
        <taxon>Sphaerotilaceae</taxon>
        <taxon>Ideonella</taxon>
    </lineage>
</organism>
<dbReference type="RefSeq" id="WP_341428065.1">
    <property type="nucleotide sequence ID" value="NZ_JBBUTG010000018.1"/>
</dbReference>
<reference evidence="6 7" key="1">
    <citation type="submission" date="2024-04" db="EMBL/GenBank/DDBJ databases">
        <title>Novel species of the genus Ideonella isolated from streams.</title>
        <authorList>
            <person name="Lu H."/>
        </authorList>
    </citation>
    <scope>NUCLEOTIDE SEQUENCE [LARGE SCALE GENOMIC DNA]</scope>
    <source>
        <strain evidence="6 7">DXS29W</strain>
    </source>
</reference>
<dbReference type="Proteomes" id="UP001371218">
    <property type="component" value="Unassembled WGS sequence"/>
</dbReference>
<proteinExistence type="inferred from homology"/>
<dbReference type="SUPFAM" id="SSF46785">
    <property type="entry name" value="Winged helix' DNA-binding domain"/>
    <property type="match status" value="1"/>
</dbReference>
<dbReference type="Gene3D" id="1.10.10.10">
    <property type="entry name" value="Winged helix-like DNA-binding domain superfamily/Winged helix DNA-binding domain"/>
    <property type="match status" value="1"/>
</dbReference>
<evidence type="ECO:0000256" key="2">
    <source>
        <dbReference type="ARBA" id="ARBA00023015"/>
    </source>
</evidence>
<comment type="similarity">
    <text evidence="1">Belongs to the LysR transcriptional regulatory family.</text>
</comment>
<dbReference type="Pfam" id="PF03466">
    <property type="entry name" value="LysR_substrate"/>
    <property type="match status" value="1"/>
</dbReference>
<dbReference type="Gene3D" id="3.40.190.10">
    <property type="entry name" value="Periplasmic binding protein-like II"/>
    <property type="match status" value="2"/>
</dbReference>
<sequence length="316" mass="33888">MTRRASSLDPGNAFAGDAARRLAPIDEAELRQLRLFCVVVAAGGFSAATAELQADLSTISRQFKELETRAGVKLAQRGRGGFALTPAGEQLHHAAQALLGSWQGFREQLATLDGTSAPQLRLGIVDGLWTAPGAPLPRALAACVKTLPRLRLHLHSLRPIEIERRILAGELEAGVLASHPPAAGLQQHTLYAEANSLYVAPGHPWFERADEGITRQHLTEIDVVCDPYSVDLPASSRLVSGPGAPRADSIEAGALLVASGCYAGFLPDHYVQASPFGASWRRVHPALFSYRQDIVLCCRRGQVEAPVRTLLRALAP</sequence>
<feature type="domain" description="HTH lysR-type" evidence="5">
    <location>
        <begin position="29"/>
        <end position="85"/>
    </location>
</feature>
<evidence type="ECO:0000313" key="7">
    <source>
        <dbReference type="Proteomes" id="UP001371218"/>
    </source>
</evidence>
<dbReference type="PANTHER" id="PTHR30126:SF98">
    <property type="entry name" value="HTH-TYPE TRANSCRIPTIONAL ACTIVATOR BAUR"/>
    <property type="match status" value="1"/>
</dbReference>
<evidence type="ECO:0000256" key="4">
    <source>
        <dbReference type="ARBA" id="ARBA00023163"/>
    </source>
</evidence>
<dbReference type="SUPFAM" id="SSF53850">
    <property type="entry name" value="Periplasmic binding protein-like II"/>
    <property type="match status" value="1"/>
</dbReference>
<dbReference type="InterPro" id="IPR005119">
    <property type="entry name" value="LysR_subst-bd"/>
</dbReference>
<dbReference type="PANTHER" id="PTHR30126">
    <property type="entry name" value="HTH-TYPE TRANSCRIPTIONAL REGULATOR"/>
    <property type="match status" value="1"/>
</dbReference>
<dbReference type="Pfam" id="PF00126">
    <property type="entry name" value="HTH_1"/>
    <property type="match status" value="1"/>
</dbReference>
<evidence type="ECO:0000259" key="5">
    <source>
        <dbReference type="PROSITE" id="PS50931"/>
    </source>
</evidence>
<gene>
    <name evidence="6" type="ORF">AACH06_22695</name>
</gene>
<keyword evidence="7" id="KW-1185">Reference proteome</keyword>
<evidence type="ECO:0000256" key="1">
    <source>
        <dbReference type="ARBA" id="ARBA00009437"/>
    </source>
</evidence>
<protein>
    <submittedName>
        <fullName evidence="6">LysR family transcriptional regulator</fullName>
    </submittedName>
</protein>
<dbReference type="PROSITE" id="PS50931">
    <property type="entry name" value="HTH_LYSR"/>
    <property type="match status" value="1"/>
</dbReference>
<comment type="caution">
    <text evidence="6">The sequence shown here is derived from an EMBL/GenBank/DDBJ whole genome shotgun (WGS) entry which is preliminary data.</text>
</comment>
<dbReference type="InterPro" id="IPR036388">
    <property type="entry name" value="WH-like_DNA-bd_sf"/>
</dbReference>
<keyword evidence="3" id="KW-0238">DNA-binding</keyword>
<name>A0ABU9BUJ3_9BURK</name>